<name>A0A1B0ACQ5_GLOPL</name>
<protein>
    <submittedName>
        <fullName evidence="2">Uncharacterized protein</fullName>
    </submittedName>
</protein>
<reference evidence="3" key="1">
    <citation type="submission" date="2014-03" db="EMBL/GenBank/DDBJ databases">
        <authorList>
            <person name="Aksoy S."/>
            <person name="Warren W."/>
            <person name="Wilson R.K."/>
        </authorList>
    </citation>
    <scope>NUCLEOTIDE SEQUENCE [LARGE SCALE GENOMIC DNA]</scope>
    <source>
        <strain evidence="3">IAEA</strain>
    </source>
</reference>
<proteinExistence type="predicted"/>
<sequence>MKVEVPRIGTQQTKHPITSFRLIITTVTNPFVLQNHNNTSTSIAERISRSTPSTTNIVAAVMTTVDQAALHPQQQVVLPQTVVLAPNAATTDTTLEDRQVKPMWPITSPQIPDSGPSAATPTSSLQTTTTTPTLPIPQQIDHTFTNPTATTSTAAMTSVTAQAPGMAVNLTVCSPATIAALLPQLTGSLHCLRATRTANVTTRPHSAPG</sequence>
<dbReference type="STRING" id="7398.A0A1B0ACQ5"/>
<dbReference type="VEuPathDB" id="VectorBase:GPAI041428"/>
<evidence type="ECO:0000313" key="2">
    <source>
        <dbReference type="EnsemblMetazoa" id="GPAI041428-PA"/>
    </source>
</evidence>
<evidence type="ECO:0000256" key="1">
    <source>
        <dbReference type="SAM" id="MobiDB-lite"/>
    </source>
</evidence>
<keyword evidence="3" id="KW-1185">Reference proteome</keyword>
<dbReference type="EnsemblMetazoa" id="GPAI041428-RA">
    <property type="protein sequence ID" value="GPAI041428-PA"/>
    <property type="gene ID" value="GPAI041428"/>
</dbReference>
<organism evidence="2 3">
    <name type="scientific">Glossina pallidipes</name>
    <name type="common">Tsetse fly</name>
    <dbReference type="NCBI Taxonomy" id="7398"/>
    <lineage>
        <taxon>Eukaryota</taxon>
        <taxon>Metazoa</taxon>
        <taxon>Ecdysozoa</taxon>
        <taxon>Arthropoda</taxon>
        <taxon>Hexapoda</taxon>
        <taxon>Insecta</taxon>
        <taxon>Pterygota</taxon>
        <taxon>Neoptera</taxon>
        <taxon>Endopterygota</taxon>
        <taxon>Diptera</taxon>
        <taxon>Brachycera</taxon>
        <taxon>Muscomorpha</taxon>
        <taxon>Hippoboscoidea</taxon>
        <taxon>Glossinidae</taxon>
        <taxon>Glossina</taxon>
    </lineage>
</organism>
<reference evidence="2" key="2">
    <citation type="submission" date="2020-05" db="UniProtKB">
        <authorList>
            <consortium name="EnsemblMetazoa"/>
        </authorList>
    </citation>
    <scope>IDENTIFICATION</scope>
    <source>
        <strain evidence="2">IAEA</strain>
    </source>
</reference>
<dbReference type="AlphaFoldDB" id="A0A1B0ACQ5"/>
<dbReference type="Proteomes" id="UP000092445">
    <property type="component" value="Unassembled WGS sequence"/>
</dbReference>
<evidence type="ECO:0000313" key="3">
    <source>
        <dbReference type="Proteomes" id="UP000092445"/>
    </source>
</evidence>
<feature type="compositionally biased region" description="Low complexity" evidence="1">
    <location>
        <begin position="116"/>
        <end position="139"/>
    </location>
</feature>
<accession>A0A1B0ACQ5</accession>
<feature type="region of interest" description="Disordered" evidence="1">
    <location>
        <begin position="107"/>
        <end position="139"/>
    </location>
</feature>